<protein>
    <recommendedName>
        <fullName evidence="4">Secreted protein</fullName>
    </recommendedName>
</protein>
<proteinExistence type="predicted"/>
<gene>
    <name evidence="2" type="ORF">ACIA8P_44480</name>
</gene>
<dbReference type="Proteomes" id="UP001612415">
    <property type="component" value="Unassembled WGS sequence"/>
</dbReference>
<evidence type="ECO:0000313" key="3">
    <source>
        <dbReference type="Proteomes" id="UP001612415"/>
    </source>
</evidence>
<keyword evidence="3" id="KW-1185">Reference proteome</keyword>
<name>A0ABW7YKH1_STRCE</name>
<sequence>MLGSAGALAAASMFTAPAAHADSSICNPGSEACAEFQSYGEVFTVHDYNSDGFSTVGLLDWEGHVGAEYECWNRNGAAGAAARCDYEFTEGLKITYQVCKWKASTGLTDCSGWVEDYA</sequence>
<feature type="signal peptide" evidence="1">
    <location>
        <begin position="1"/>
        <end position="21"/>
    </location>
</feature>
<evidence type="ECO:0008006" key="4">
    <source>
        <dbReference type="Google" id="ProtNLM"/>
    </source>
</evidence>
<keyword evidence="1" id="KW-0732">Signal</keyword>
<dbReference type="EMBL" id="JBITDC010000030">
    <property type="protein sequence ID" value="MFI5681573.1"/>
    <property type="molecule type" value="Genomic_DNA"/>
</dbReference>
<evidence type="ECO:0000313" key="2">
    <source>
        <dbReference type="EMBL" id="MFI5681573.1"/>
    </source>
</evidence>
<accession>A0ABW7YKH1</accession>
<dbReference type="RefSeq" id="WP_398662351.1">
    <property type="nucleotide sequence ID" value="NZ_JBITDC010000030.1"/>
</dbReference>
<organism evidence="2 3">
    <name type="scientific">Streptomyces cellulosae</name>
    <dbReference type="NCBI Taxonomy" id="1968"/>
    <lineage>
        <taxon>Bacteria</taxon>
        <taxon>Bacillati</taxon>
        <taxon>Actinomycetota</taxon>
        <taxon>Actinomycetes</taxon>
        <taxon>Kitasatosporales</taxon>
        <taxon>Streptomycetaceae</taxon>
        <taxon>Streptomyces</taxon>
    </lineage>
</organism>
<evidence type="ECO:0000256" key="1">
    <source>
        <dbReference type="SAM" id="SignalP"/>
    </source>
</evidence>
<reference evidence="2 3" key="1">
    <citation type="submission" date="2024-10" db="EMBL/GenBank/DDBJ databases">
        <title>The Natural Products Discovery Center: Release of the First 8490 Sequenced Strains for Exploring Actinobacteria Biosynthetic Diversity.</title>
        <authorList>
            <person name="Kalkreuter E."/>
            <person name="Kautsar S.A."/>
            <person name="Yang D."/>
            <person name="Bader C.D."/>
            <person name="Teijaro C.N."/>
            <person name="Fluegel L."/>
            <person name="Davis C.M."/>
            <person name="Simpson J.R."/>
            <person name="Lauterbach L."/>
            <person name="Steele A.D."/>
            <person name="Gui C."/>
            <person name="Meng S."/>
            <person name="Li G."/>
            <person name="Viehrig K."/>
            <person name="Ye F."/>
            <person name="Su P."/>
            <person name="Kiefer A.F."/>
            <person name="Nichols A."/>
            <person name="Cepeda A.J."/>
            <person name="Yan W."/>
            <person name="Fan B."/>
            <person name="Jiang Y."/>
            <person name="Adhikari A."/>
            <person name="Zheng C.-J."/>
            <person name="Schuster L."/>
            <person name="Cowan T.M."/>
            <person name="Smanski M.J."/>
            <person name="Chevrette M.G."/>
            <person name="De Carvalho L.P.S."/>
            <person name="Shen B."/>
        </authorList>
    </citation>
    <scope>NUCLEOTIDE SEQUENCE [LARGE SCALE GENOMIC DNA]</scope>
    <source>
        <strain evidence="2 3">NPDC051599</strain>
    </source>
</reference>
<comment type="caution">
    <text evidence="2">The sequence shown here is derived from an EMBL/GenBank/DDBJ whole genome shotgun (WGS) entry which is preliminary data.</text>
</comment>
<feature type="chain" id="PRO_5046048792" description="Secreted protein" evidence="1">
    <location>
        <begin position="22"/>
        <end position="118"/>
    </location>
</feature>